<dbReference type="InterPro" id="IPR019303">
    <property type="entry name" value="vWA_TerF_C"/>
</dbReference>
<reference evidence="2 3" key="1">
    <citation type="submission" date="2016-10" db="EMBL/GenBank/DDBJ databases">
        <authorList>
            <person name="de Groot N.N."/>
        </authorList>
    </citation>
    <scope>NUCLEOTIDE SEQUENCE [LARGE SCALE GENOMIC DNA]</scope>
    <source>
        <strain evidence="2 3">LMG 23650</strain>
    </source>
</reference>
<sequence>MAVDLHKKAERAGIVLKKQGIASPPRLRVGLMMDISGSMRGLYNDGTVQEVVNHVLGLAMAFDPTHRLDVFVFDHKYAQLPLPATPDNFHDYVERQILTEDEIPKFGTTRYSGVIHAFQDHYFGLDPKHQEHRQHKPGLLGRLFHHQSGAEPQVDPSLAKIPVLGLLITDGDNEDHREAEVAIRRSEDFNVFWSLVGVGEHRFEFLRRMDREFEDSEFVDLEHLNISDEQLYAELVSPKLVQWLKGHPPM</sequence>
<dbReference type="InterPro" id="IPR002035">
    <property type="entry name" value="VWF_A"/>
</dbReference>
<dbReference type="OrthoDB" id="5756874at2"/>
<dbReference type="Proteomes" id="UP000199548">
    <property type="component" value="Unassembled WGS sequence"/>
</dbReference>
<feature type="domain" description="VWFA" evidence="1">
    <location>
        <begin position="28"/>
        <end position="235"/>
    </location>
</feature>
<proteinExistence type="predicted"/>
<dbReference type="AlphaFoldDB" id="A0A1I3DAH5"/>
<name>A0A1I3DAH5_9BURK</name>
<accession>A0A1I3DAH5</accession>
<dbReference type="Gene3D" id="3.40.50.410">
    <property type="entry name" value="von Willebrand factor, type A domain"/>
    <property type="match status" value="1"/>
</dbReference>
<protein>
    <submittedName>
        <fullName evidence="2">TerF vWA domain-containing protein</fullName>
    </submittedName>
</protein>
<organism evidence="2 3">
    <name type="scientific">Paraburkholderia megapolitana</name>
    <dbReference type="NCBI Taxonomy" id="420953"/>
    <lineage>
        <taxon>Bacteria</taxon>
        <taxon>Pseudomonadati</taxon>
        <taxon>Pseudomonadota</taxon>
        <taxon>Betaproteobacteria</taxon>
        <taxon>Burkholderiales</taxon>
        <taxon>Burkholderiaceae</taxon>
        <taxon>Paraburkholderia</taxon>
    </lineage>
</organism>
<dbReference type="EMBL" id="FOQU01000001">
    <property type="protein sequence ID" value="SFH83599.1"/>
    <property type="molecule type" value="Genomic_DNA"/>
</dbReference>
<keyword evidence="3" id="KW-1185">Reference proteome</keyword>
<evidence type="ECO:0000259" key="1">
    <source>
        <dbReference type="PROSITE" id="PS50234"/>
    </source>
</evidence>
<dbReference type="Pfam" id="PF10138">
    <property type="entry name" value="vWA-TerF-like"/>
    <property type="match status" value="2"/>
</dbReference>
<evidence type="ECO:0000313" key="2">
    <source>
        <dbReference type="EMBL" id="SFH83599.1"/>
    </source>
</evidence>
<evidence type="ECO:0000313" key="3">
    <source>
        <dbReference type="Proteomes" id="UP000199548"/>
    </source>
</evidence>
<dbReference type="RefSeq" id="WP_091006457.1">
    <property type="nucleotide sequence ID" value="NZ_CP041743.1"/>
</dbReference>
<dbReference type="InterPro" id="IPR036465">
    <property type="entry name" value="vWFA_dom_sf"/>
</dbReference>
<dbReference type="STRING" id="420953.SAMN05192543_101194"/>
<gene>
    <name evidence="2" type="ORF">SAMN05192543_101194</name>
</gene>
<dbReference type="SUPFAM" id="SSF53300">
    <property type="entry name" value="vWA-like"/>
    <property type="match status" value="1"/>
</dbReference>
<dbReference type="PROSITE" id="PS50234">
    <property type="entry name" value="VWFA"/>
    <property type="match status" value="1"/>
</dbReference>